<keyword evidence="2" id="KW-1185">Reference proteome</keyword>
<dbReference type="Proteomes" id="UP001202328">
    <property type="component" value="Unassembled WGS sequence"/>
</dbReference>
<organism evidence="1 2">
    <name type="scientific">Papaver atlanticum</name>
    <dbReference type="NCBI Taxonomy" id="357466"/>
    <lineage>
        <taxon>Eukaryota</taxon>
        <taxon>Viridiplantae</taxon>
        <taxon>Streptophyta</taxon>
        <taxon>Embryophyta</taxon>
        <taxon>Tracheophyta</taxon>
        <taxon>Spermatophyta</taxon>
        <taxon>Magnoliopsida</taxon>
        <taxon>Ranunculales</taxon>
        <taxon>Papaveraceae</taxon>
        <taxon>Papaveroideae</taxon>
        <taxon>Papaver</taxon>
    </lineage>
</organism>
<protein>
    <submittedName>
        <fullName evidence="1">Uncharacterized protein</fullName>
    </submittedName>
</protein>
<proteinExistence type="predicted"/>
<gene>
    <name evidence="1" type="ORF">MKW98_009513</name>
</gene>
<dbReference type="EMBL" id="JAJJMB010010755">
    <property type="protein sequence ID" value="KAI3906605.1"/>
    <property type="molecule type" value="Genomic_DNA"/>
</dbReference>
<reference evidence="1" key="1">
    <citation type="submission" date="2022-04" db="EMBL/GenBank/DDBJ databases">
        <title>A functionally conserved STORR gene fusion in Papaver species that diverged 16.8 million years ago.</title>
        <authorList>
            <person name="Catania T."/>
        </authorList>
    </citation>
    <scope>NUCLEOTIDE SEQUENCE</scope>
    <source>
        <strain evidence="1">S-188037</strain>
    </source>
</reference>
<sequence>MGVSSDLICVVRNSGFHQIFVSRKEALKFRSKVFHFKPYNLPNVIAAVVESSVGPYVKRTLKMTLCLQQPKLLNSTIAMVPAKRSFPYISLLVPEYLGMLGNLMGMVRKGVSRDHILFNQFVWIHINQTDNQGSLLVGGGSYDLHPLYPTPTD</sequence>
<name>A0AAD4SGI4_9MAGN</name>
<evidence type="ECO:0000313" key="2">
    <source>
        <dbReference type="Proteomes" id="UP001202328"/>
    </source>
</evidence>
<evidence type="ECO:0000313" key="1">
    <source>
        <dbReference type="EMBL" id="KAI3906605.1"/>
    </source>
</evidence>
<dbReference type="AlphaFoldDB" id="A0AAD4SGI4"/>
<comment type="caution">
    <text evidence="1">The sequence shown here is derived from an EMBL/GenBank/DDBJ whole genome shotgun (WGS) entry which is preliminary data.</text>
</comment>
<accession>A0AAD4SGI4</accession>